<dbReference type="PANTHER" id="PTHR31956:SF1">
    <property type="entry name" value="NON-SPECIFIC PHOSPHOLIPASE C1"/>
    <property type="match status" value="1"/>
</dbReference>
<dbReference type="AlphaFoldDB" id="A0A6N9UZG5"/>
<gene>
    <name evidence="4" type="ORF">G3I39_02520</name>
</gene>
<feature type="non-terminal residue" evidence="4">
    <location>
        <position position="95"/>
    </location>
</feature>
<dbReference type="Proteomes" id="UP000471648">
    <property type="component" value="Unassembled WGS sequence"/>
</dbReference>
<keyword evidence="1" id="KW-0378">Hydrolase</keyword>
<reference evidence="4 5" key="1">
    <citation type="submission" date="2020-01" db="EMBL/GenBank/DDBJ databases">
        <title>Insect and environment-associated Actinomycetes.</title>
        <authorList>
            <person name="Currrie C."/>
            <person name="Chevrette M."/>
            <person name="Carlson C."/>
            <person name="Stubbendieck R."/>
            <person name="Wendt-Pienkowski E."/>
        </authorList>
    </citation>
    <scope>NUCLEOTIDE SEQUENCE [LARGE SCALE GENOMIC DNA]</scope>
    <source>
        <strain evidence="4 5">SID14438</strain>
    </source>
</reference>
<keyword evidence="2" id="KW-0843">Virulence</keyword>
<feature type="compositionally biased region" description="Polar residues" evidence="3">
    <location>
        <begin position="18"/>
        <end position="31"/>
    </location>
</feature>
<accession>A0A6N9UZG5</accession>
<dbReference type="InterPro" id="IPR017850">
    <property type="entry name" value="Alkaline_phosphatase_core_sf"/>
</dbReference>
<evidence type="ECO:0000256" key="3">
    <source>
        <dbReference type="SAM" id="MobiDB-lite"/>
    </source>
</evidence>
<dbReference type="GO" id="GO:0042578">
    <property type="term" value="F:phosphoric ester hydrolase activity"/>
    <property type="evidence" value="ECO:0007669"/>
    <property type="project" value="UniProtKB-ARBA"/>
</dbReference>
<evidence type="ECO:0000256" key="2">
    <source>
        <dbReference type="ARBA" id="ARBA00023026"/>
    </source>
</evidence>
<dbReference type="Pfam" id="PF04185">
    <property type="entry name" value="Phosphoesterase"/>
    <property type="match status" value="1"/>
</dbReference>
<dbReference type="Gene3D" id="3.40.720.10">
    <property type="entry name" value="Alkaline Phosphatase, subunit A"/>
    <property type="match status" value="1"/>
</dbReference>
<protein>
    <submittedName>
        <fullName evidence="4">Phospholipase C, phosphocholine-specific</fullName>
    </submittedName>
</protein>
<sequence>DENDGFFDHVVPPYPPASANQGLSTADTTTEIYPGGPSYGAGPYGLGPRVPMLVVSPWSTGGYVCSEVFDHTSVLRFMEQRFGVHEPNISPWRRA</sequence>
<evidence type="ECO:0000313" key="4">
    <source>
        <dbReference type="EMBL" id="NEB65950.1"/>
    </source>
</evidence>
<evidence type="ECO:0000256" key="1">
    <source>
        <dbReference type="ARBA" id="ARBA00022801"/>
    </source>
</evidence>
<feature type="region of interest" description="Disordered" evidence="3">
    <location>
        <begin position="1"/>
        <end position="31"/>
    </location>
</feature>
<dbReference type="InterPro" id="IPR007312">
    <property type="entry name" value="Phosphoesterase"/>
</dbReference>
<name>A0A6N9UZG5_STRMI</name>
<organism evidence="4 5">
    <name type="scientific">Streptomyces microflavus</name>
    <name type="common">Streptomyces lipmanii</name>
    <dbReference type="NCBI Taxonomy" id="1919"/>
    <lineage>
        <taxon>Bacteria</taxon>
        <taxon>Bacillati</taxon>
        <taxon>Actinomycetota</taxon>
        <taxon>Actinomycetes</taxon>
        <taxon>Kitasatosporales</taxon>
        <taxon>Streptomycetaceae</taxon>
        <taxon>Streptomyces</taxon>
    </lineage>
</organism>
<feature type="non-terminal residue" evidence="4">
    <location>
        <position position="1"/>
    </location>
</feature>
<dbReference type="EMBL" id="JAAGME010000133">
    <property type="protein sequence ID" value="NEB65950.1"/>
    <property type="molecule type" value="Genomic_DNA"/>
</dbReference>
<proteinExistence type="predicted"/>
<comment type="caution">
    <text evidence="4">The sequence shown here is derived from an EMBL/GenBank/DDBJ whole genome shotgun (WGS) entry which is preliminary data.</text>
</comment>
<evidence type="ECO:0000313" key="5">
    <source>
        <dbReference type="Proteomes" id="UP000471648"/>
    </source>
</evidence>
<dbReference type="RefSeq" id="WP_275413998.1">
    <property type="nucleotide sequence ID" value="NZ_JAAGME010000133.1"/>
</dbReference>
<dbReference type="PANTHER" id="PTHR31956">
    <property type="entry name" value="NON-SPECIFIC PHOSPHOLIPASE C4-RELATED"/>
    <property type="match status" value="1"/>
</dbReference>